<comment type="caution">
    <text evidence="2">The sequence shown here is derived from an EMBL/GenBank/DDBJ whole genome shotgun (WGS) entry which is preliminary data.</text>
</comment>
<dbReference type="GO" id="GO:0032259">
    <property type="term" value="P:methylation"/>
    <property type="evidence" value="ECO:0007669"/>
    <property type="project" value="UniProtKB-KW"/>
</dbReference>
<dbReference type="GO" id="GO:0008168">
    <property type="term" value="F:methyltransferase activity"/>
    <property type="evidence" value="ECO:0007669"/>
    <property type="project" value="UniProtKB-KW"/>
</dbReference>
<gene>
    <name evidence="2" type="ORF">L8R85_21095</name>
</gene>
<protein>
    <submittedName>
        <fullName evidence="2">Class I SAM-dependent methyltransferase</fullName>
    </submittedName>
</protein>
<feature type="domain" description="Methyltransferase type 12" evidence="1">
    <location>
        <begin position="46"/>
        <end position="143"/>
    </location>
</feature>
<organism evidence="2 3">
    <name type="scientific">Vibrio splendidus</name>
    <dbReference type="NCBI Taxonomy" id="29497"/>
    <lineage>
        <taxon>Bacteria</taxon>
        <taxon>Pseudomonadati</taxon>
        <taxon>Pseudomonadota</taxon>
        <taxon>Gammaproteobacteria</taxon>
        <taxon>Vibrionales</taxon>
        <taxon>Vibrionaceae</taxon>
        <taxon>Vibrio</taxon>
    </lineage>
</organism>
<dbReference type="Pfam" id="PF08242">
    <property type="entry name" value="Methyltransf_12"/>
    <property type="match status" value="1"/>
</dbReference>
<dbReference type="Proteomes" id="UP001159663">
    <property type="component" value="Unassembled WGS sequence"/>
</dbReference>
<evidence type="ECO:0000313" key="3">
    <source>
        <dbReference type="Proteomes" id="UP001159663"/>
    </source>
</evidence>
<sequence length="243" mass="27863">MENSVRKLHSEQTTSFDTEYIDQRMFEILIKQLDMLYPTRQPFHLLDIGGGNGVYADKVLSHYINSRVTLVEPEETLLEKNRHHPNKELKCSLFQDLELVIPYDIIQFNWVLHHFISDSYEATKNIQQQALEKAFNHLSSDGLVVIFENFYEGSLVRDLPSKLIYHMTASKALAPITSKLGANTAGVGVCFNSRETWHDMLLEAGFKVIVHIPFYSFGNLSQAKTRLLHLKDQNVGLLIAKKE</sequence>
<dbReference type="SUPFAM" id="SSF53335">
    <property type="entry name" value="S-adenosyl-L-methionine-dependent methyltransferases"/>
    <property type="match status" value="1"/>
</dbReference>
<evidence type="ECO:0000259" key="1">
    <source>
        <dbReference type="Pfam" id="PF08242"/>
    </source>
</evidence>
<proteinExistence type="predicted"/>
<dbReference type="Gene3D" id="3.40.50.150">
    <property type="entry name" value="Vaccinia Virus protein VP39"/>
    <property type="match status" value="1"/>
</dbReference>
<accession>A0AA43G0U9</accession>
<evidence type="ECO:0000313" key="2">
    <source>
        <dbReference type="EMBL" id="MDH5923528.1"/>
    </source>
</evidence>
<keyword evidence="2" id="KW-0489">Methyltransferase</keyword>
<reference evidence="2" key="1">
    <citation type="submission" date="2022-01" db="EMBL/GenBank/DDBJ databases">
        <title>Vibrio aestuarianus Clade A and Clade B isolates are associated with Pacific oyster (Crassostrea gigas) disease outbreaks across Ireland.</title>
        <authorList>
            <person name="Coyle N."/>
            <person name="O'Toole C."/>
            <person name="Thomas J.C.L."/>
            <person name="Ryder D."/>
            <person name="Cheslett D."/>
            <person name="Feist S."/>
            <person name="Bean T."/>
            <person name="Joseph A."/>
            <person name="Waina A."/>
            <person name="Feil E."/>
            <person name="Verner-Jeffreys D.W."/>
        </authorList>
    </citation>
    <scope>NUCLEOTIDE SEQUENCE</scope>
    <source>
        <strain evidence="2">S/17/14 A</strain>
    </source>
</reference>
<dbReference type="InterPro" id="IPR029063">
    <property type="entry name" value="SAM-dependent_MTases_sf"/>
</dbReference>
<dbReference type="InterPro" id="IPR013217">
    <property type="entry name" value="Methyltransf_12"/>
</dbReference>
<dbReference type="AlphaFoldDB" id="A0AA43G0U9"/>
<keyword evidence="2" id="KW-0808">Transferase</keyword>
<dbReference type="EMBL" id="JAKMYX010000111">
    <property type="protein sequence ID" value="MDH5923528.1"/>
    <property type="molecule type" value="Genomic_DNA"/>
</dbReference>
<dbReference type="RefSeq" id="WP_280534623.1">
    <property type="nucleotide sequence ID" value="NZ_JAKMYX010000111.1"/>
</dbReference>
<dbReference type="CDD" id="cd02440">
    <property type="entry name" value="AdoMet_MTases"/>
    <property type="match status" value="1"/>
</dbReference>
<name>A0AA43G0U9_VIBSP</name>